<dbReference type="InterPro" id="IPR038404">
    <property type="entry name" value="TRAP_DctP_sf"/>
</dbReference>
<comment type="subcellular location">
    <subcellularLocation>
        <location evidence="1">Cell envelope</location>
    </subcellularLocation>
</comment>
<dbReference type="Proteomes" id="UP000617145">
    <property type="component" value="Unassembled WGS sequence"/>
</dbReference>
<evidence type="ECO:0000313" key="2">
    <source>
        <dbReference type="EMBL" id="GGG77354.1"/>
    </source>
</evidence>
<dbReference type="AlphaFoldDB" id="A0A8J2ZLI1"/>
<organism evidence="2 3">
    <name type="scientific">Salipiger pallidus</name>
    <dbReference type="NCBI Taxonomy" id="1775170"/>
    <lineage>
        <taxon>Bacteria</taxon>
        <taxon>Pseudomonadati</taxon>
        <taxon>Pseudomonadota</taxon>
        <taxon>Alphaproteobacteria</taxon>
        <taxon>Rhodobacterales</taxon>
        <taxon>Roseobacteraceae</taxon>
        <taxon>Salipiger</taxon>
    </lineage>
</organism>
<name>A0A8J2ZLI1_9RHOB</name>
<reference evidence="2" key="1">
    <citation type="journal article" date="2014" name="Int. J. Syst. Evol. Microbiol.">
        <title>Complete genome sequence of Corynebacterium casei LMG S-19264T (=DSM 44701T), isolated from a smear-ripened cheese.</title>
        <authorList>
            <consortium name="US DOE Joint Genome Institute (JGI-PGF)"/>
            <person name="Walter F."/>
            <person name="Albersmeier A."/>
            <person name="Kalinowski J."/>
            <person name="Ruckert C."/>
        </authorList>
    </citation>
    <scope>NUCLEOTIDE SEQUENCE</scope>
    <source>
        <strain evidence="2">CGMCC 1.15762</strain>
    </source>
</reference>
<reference evidence="2" key="2">
    <citation type="submission" date="2020-09" db="EMBL/GenBank/DDBJ databases">
        <authorList>
            <person name="Sun Q."/>
            <person name="Zhou Y."/>
        </authorList>
    </citation>
    <scope>NUCLEOTIDE SEQUENCE</scope>
    <source>
        <strain evidence="2">CGMCC 1.15762</strain>
    </source>
</reference>
<dbReference type="GO" id="GO:0030313">
    <property type="term" value="C:cell envelope"/>
    <property type="evidence" value="ECO:0007669"/>
    <property type="project" value="UniProtKB-SubCell"/>
</dbReference>
<dbReference type="EMBL" id="BMJV01000005">
    <property type="protein sequence ID" value="GGG77354.1"/>
    <property type="molecule type" value="Genomic_DNA"/>
</dbReference>
<comment type="caution">
    <text evidence="2">The sequence shown here is derived from an EMBL/GenBank/DDBJ whole genome shotgun (WGS) entry which is preliminary data.</text>
</comment>
<sequence>MPGEAVSEASNTVASFRHRTPPGVGALIRQAAGAGRPRFITPPFATGKGNAWWIQRKEFWETDRSNPTICATAALAATAETLLIGKILPPAHFVSVQGGTRLMSCITDGAWDGIDFNFSRSGQLVKRDERVTHMTANARFGTSRSWVGASQEGSDGLPAEVQTVVNQCREITELEFASWVNENEAILRVEYALQGGEIYELGFERLEVFSQAMMPVARNFVSRLKDFGLSGEGGAGRRQASSLGVR</sequence>
<dbReference type="Gene3D" id="3.40.190.170">
    <property type="entry name" value="Bacterial extracellular solute-binding protein, family 7"/>
    <property type="match status" value="1"/>
</dbReference>
<keyword evidence="3" id="KW-1185">Reference proteome</keyword>
<evidence type="ECO:0000256" key="1">
    <source>
        <dbReference type="ARBA" id="ARBA00004196"/>
    </source>
</evidence>
<evidence type="ECO:0000313" key="3">
    <source>
        <dbReference type="Proteomes" id="UP000617145"/>
    </source>
</evidence>
<gene>
    <name evidence="2" type="ORF">GCM10011415_27800</name>
</gene>
<accession>A0A8J2ZLI1</accession>
<protein>
    <submittedName>
        <fullName evidence="2">Uncharacterized protein</fullName>
    </submittedName>
</protein>
<proteinExistence type="predicted"/>